<protein>
    <submittedName>
        <fullName evidence="1">Uncharacterized protein</fullName>
    </submittedName>
</protein>
<dbReference type="Proteomes" id="UP000262209">
    <property type="component" value="Segment"/>
</dbReference>
<evidence type="ECO:0000313" key="1">
    <source>
        <dbReference type="EMBL" id="AXQ70228.1"/>
    </source>
</evidence>
<dbReference type="EMBL" id="MH424444">
    <property type="protein sequence ID" value="AXQ70228.1"/>
    <property type="molecule type" value="Genomic_DNA"/>
</dbReference>
<evidence type="ECO:0000313" key="2">
    <source>
        <dbReference type="Proteomes" id="UP000262209"/>
    </source>
</evidence>
<name>A0A385EGY8_9CAUD</name>
<keyword evidence="2" id="KW-1185">Reference proteome</keyword>
<sequence>MKIVKEVMGAIEAIDRKEDIDCAGDILSGSLMALFMRRYKLTSFVIQQPGYEVHVEVKKKDLN</sequence>
<proteinExistence type="predicted"/>
<reference evidence="1" key="1">
    <citation type="submission" date="2018-06" db="EMBL/GenBank/DDBJ databases">
        <title>Complete genome sequence of Salmonella Infantis bacteriophage VSiP.</title>
        <authorList>
            <person name="Volozhantsev N."/>
            <person name="Denisenko E."/>
            <person name="Verevkin V."/>
            <person name="Myakinina V."/>
            <person name="Kislichkina A."/>
            <person name="Krasilnikova V."/>
        </authorList>
    </citation>
    <scope>NUCLEOTIDE SEQUENCE [LARGE SCALE GENOMIC DNA]</scope>
</reference>
<accession>A0A385EGY8</accession>
<gene>
    <name evidence="1" type="ORF">vsip_43</name>
</gene>
<organism evidence="1">
    <name type="scientific">Salmonella virus VSiP</name>
    <dbReference type="NCBI Taxonomy" id="2301721"/>
    <lineage>
        <taxon>Viruses</taxon>
        <taxon>Duplodnaviria</taxon>
        <taxon>Heunggongvirae</taxon>
        <taxon>Uroviricota</taxon>
        <taxon>Caudoviricetes</taxon>
        <taxon>Sarkviridae</taxon>
        <taxon>Guernseyvirinae</taxon>
        <taxon>Cornellvirus</taxon>
        <taxon>Cornellvirus VSiP</taxon>
    </lineage>
</organism>